<dbReference type="Pfam" id="PF07690">
    <property type="entry name" value="MFS_1"/>
    <property type="match status" value="1"/>
</dbReference>
<evidence type="ECO:0000256" key="7">
    <source>
        <dbReference type="SAM" id="Phobius"/>
    </source>
</evidence>
<dbReference type="SUPFAM" id="SSF103473">
    <property type="entry name" value="MFS general substrate transporter"/>
    <property type="match status" value="1"/>
</dbReference>
<reference evidence="8 9" key="1">
    <citation type="journal article" date="2016" name="Front. Microbiol.">
        <title>Genomic Insight into the Host-Endosymbiont Relationship of Endozoicomonas montiporae CL-33(T) with its Coral Host.</title>
        <authorList>
            <person name="Ding J.-Y."/>
            <person name="Shiu J.-H."/>
            <person name="Chen W.-M."/>
            <person name="Chiang Y.-R."/>
            <person name="Tang S.-L."/>
        </authorList>
    </citation>
    <scope>NUCLEOTIDE SEQUENCE [LARGE SCALE GENOMIC DNA]</scope>
    <source>
        <strain evidence="8 9">CL-33</strain>
    </source>
</reference>
<feature type="transmembrane region" description="Helical" evidence="7">
    <location>
        <begin position="336"/>
        <end position="360"/>
    </location>
</feature>
<protein>
    <submittedName>
        <fullName evidence="8">1-acyl-sn-glycerol-3-phosphate acyltransferase</fullName>
    </submittedName>
</protein>
<evidence type="ECO:0000256" key="2">
    <source>
        <dbReference type="ARBA" id="ARBA00022448"/>
    </source>
</evidence>
<evidence type="ECO:0000256" key="6">
    <source>
        <dbReference type="ARBA" id="ARBA00023136"/>
    </source>
</evidence>
<dbReference type="PATRIC" id="fig|570277.3.peg.696"/>
<comment type="subcellular location">
    <subcellularLocation>
        <location evidence="1">Cell membrane</location>
        <topology evidence="1">Multi-pass membrane protein</topology>
    </subcellularLocation>
</comment>
<evidence type="ECO:0000313" key="9">
    <source>
        <dbReference type="Proteomes" id="UP000071065"/>
    </source>
</evidence>
<dbReference type="Proteomes" id="UP000071065">
    <property type="component" value="Chromosome"/>
</dbReference>
<organism evidence="8 9">
    <name type="scientific">Endozoicomonas montiporae CL-33</name>
    <dbReference type="NCBI Taxonomy" id="570277"/>
    <lineage>
        <taxon>Bacteria</taxon>
        <taxon>Pseudomonadati</taxon>
        <taxon>Pseudomonadota</taxon>
        <taxon>Gammaproteobacteria</taxon>
        <taxon>Oceanospirillales</taxon>
        <taxon>Endozoicomonadaceae</taxon>
        <taxon>Endozoicomonas</taxon>
    </lineage>
</organism>
<feature type="transmembrane region" description="Helical" evidence="7">
    <location>
        <begin position="229"/>
        <end position="249"/>
    </location>
</feature>
<dbReference type="STRING" id="570277.EZMO1_0649"/>
<dbReference type="AlphaFoldDB" id="A0A142B812"/>
<feature type="transmembrane region" description="Helical" evidence="7">
    <location>
        <begin position="146"/>
        <end position="169"/>
    </location>
</feature>
<dbReference type="OrthoDB" id="9803968at2"/>
<dbReference type="RefSeq" id="WP_034879673.1">
    <property type="nucleotide sequence ID" value="NZ_CP013251.1"/>
</dbReference>
<keyword evidence="5 7" id="KW-1133">Transmembrane helix</keyword>
<dbReference type="InterPro" id="IPR011701">
    <property type="entry name" value="MFS"/>
</dbReference>
<dbReference type="Gene3D" id="1.20.1250.20">
    <property type="entry name" value="MFS general substrate transporter like domains"/>
    <property type="match status" value="1"/>
</dbReference>
<keyword evidence="8" id="KW-0808">Transferase</keyword>
<dbReference type="KEGG" id="emp:EZMO1_0649"/>
<keyword evidence="8" id="KW-0012">Acyltransferase</keyword>
<dbReference type="PANTHER" id="PTHR43266">
    <property type="entry name" value="MACROLIDE-EFFLUX PROTEIN"/>
    <property type="match status" value="1"/>
</dbReference>
<evidence type="ECO:0000313" key="8">
    <source>
        <dbReference type="EMBL" id="AMO54888.1"/>
    </source>
</evidence>
<keyword evidence="3" id="KW-1003">Cell membrane</keyword>
<proteinExistence type="predicted"/>
<dbReference type="GO" id="GO:0022857">
    <property type="term" value="F:transmembrane transporter activity"/>
    <property type="evidence" value="ECO:0007669"/>
    <property type="project" value="InterPro"/>
</dbReference>
<feature type="transmembrane region" description="Helical" evidence="7">
    <location>
        <begin position="296"/>
        <end position="316"/>
    </location>
</feature>
<dbReference type="CDD" id="cd06173">
    <property type="entry name" value="MFS_MefA_like"/>
    <property type="match status" value="1"/>
</dbReference>
<dbReference type="GO" id="GO:0005886">
    <property type="term" value="C:plasma membrane"/>
    <property type="evidence" value="ECO:0007669"/>
    <property type="project" value="UniProtKB-SubCell"/>
</dbReference>
<evidence type="ECO:0000256" key="5">
    <source>
        <dbReference type="ARBA" id="ARBA00022989"/>
    </source>
</evidence>
<feature type="transmembrane region" description="Helical" evidence="7">
    <location>
        <begin position="404"/>
        <end position="421"/>
    </location>
</feature>
<dbReference type="GO" id="GO:0016746">
    <property type="term" value="F:acyltransferase activity"/>
    <property type="evidence" value="ECO:0007669"/>
    <property type="project" value="UniProtKB-KW"/>
</dbReference>
<feature type="transmembrane region" description="Helical" evidence="7">
    <location>
        <begin position="372"/>
        <end position="398"/>
    </location>
</feature>
<name>A0A142B812_9GAMM</name>
<evidence type="ECO:0000256" key="4">
    <source>
        <dbReference type="ARBA" id="ARBA00022692"/>
    </source>
</evidence>
<dbReference type="InterPro" id="IPR036259">
    <property type="entry name" value="MFS_trans_sf"/>
</dbReference>
<keyword evidence="4 7" id="KW-0812">Transmembrane</keyword>
<feature type="transmembrane region" description="Helical" evidence="7">
    <location>
        <begin position="261"/>
        <end position="284"/>
    </location>
</feature>
<dbReference type="EMBL" id="CP013251">
    <property type="protein sequence ID" value="AMO54888.1"/>
    <property type="molecule type" value="Genomic_DNA"/>
</dbReference>
<gene>
    <name evidence="8" type="primary">lplT</name>
    <name evidence="8" type="ORF">EZMO1_0649</name>
</gene>
<evidence type="ECO:0000256" key="3">
    <source>
        <dbReference type="ARBA" id="ARBA00022475"/>
    </source>
</evidence>
<keyword evidence="6 7" id="KW-0472">Membrane</keyword>
<accession>A0A142B812</accession>
<feature type="transmembrane region" description="Helical" evidence="7">
    <location>
        <begin position="54"/>
        <end position="74"/>
    </location>
</feature>
<keyword evidence="2" id="KW-0813">Transport</keyword>
<dbReference type="PANTHER" id="PTHR43266:SF2">
    <property type="entry name" value="MAJOR FACILITATOR SUPERFAMILY (MFS) PROFILE DOMAIN-CONTAINING PROTEIN"/>
    <property type="match status" value="1"/>
</dbReference>
<sequence length="440" mass="48523">MSHSHQLSLLGKRRFLPFFTTQFLGAFNDNIYKNTLLLMAAFATAEQLPFDSDLFINLGAGLFILPFFIFSGIAGQMADKYEKSLIIRRVKLLEIGIMAVAAGFIISQNFLILLILLFLMGTQSAFFGPVKYAIIPQHLYDDELVGGNALVEMGTFVAILLGTLGAGLLVELPQAHKWIAVSVVVLAILGWLCARQVPEARAAAPELDISYNLFSQTRKIMKDAHGNKTVYMCLVAISWFWALGAAYLTQLPNLASQILSGSPQVVSIMLAMFTVGVAAGSLFCGRISHGKVEPGIVPLGAFGLSLFALDLFFAISPNTTDEFLSVAEFLMIPANVRVLFDLAMIGFFGGLFIVPLYAMVQKRTEESRRARMIAALNVMNSFYMVCSAVFGMVFLGVADRSIEEFFLTLALLHVVVSLLIFKTSPEFWQRFRVRFSRQPS</sequence>
<evidence type="ECO:0000256" key="1">
    <source>
        <dbReference type="ARBA" id="ARBA00004651"/>
    </source>
</evidence>